<dbReference type="Gene3D" id="1.10.240.10">
    <property type="entry name" value="Tyrosyl-Transfer RNA Synthetase"/>
    <property type="match status" value="1"/>
</dbReference>
<keyword evidence="4 9" id="KW-0067">ATP-binding</keyword>
<dbReference type="EC" id="6.1.1.1" evidence="1 8"/>
<dbReference type="NCBIfam" id="TIGR00234">
    <property type="entry name" value="tyrS"/>
    <property type="match status" value="1"/>
</dbReference>
<reference evidence="10 11" key="1">
    <citation type="submission" date="2019-03" db="EMBL/GenBank/DDBJ databases">
        <title>Genomic Encyclopedia of Type Strains, Phase IV (KMG-IV): sequencing the most valuable type-strain genomes for metagenomic binning, comparative biology and taxonomic classification.</title>
        <authorList>
            <person name="Goeker M."/>
        </authorList>
    </citation>
    <scope>NUCLEOTIDE SEQUENCE [LARGE SCALE GENOMIC DNA]</scope>
    <source>
        <strain evidence="10 11">DSM 46831</strain>
    </source>
</reference>
<comment type="similarity">
    <text evidence="9">Belongs to the class-I aminoacyl-tRNA synthetase family.</text>
</comment>
<dbReference type="RefSeq" id="WP_243649388.1">
    <property type="nucleotide sequence ID" value="NZ_SLXV01000001.1"/>
</dbReference>
<dbReference type="EMBL" id="SLXV01000001">
    <property type="protein sequence ID" value="TCP70591.1"/>
    <property type="molecule type" value="Genomic_DNA"/>
</dbReference>
<gene>
    <name evidence="10" type="ORF">EDD57_10131</name>
</gene>
<evidence type="ECO:0000256" key="9">
    <source>
        <dbReference type="RuleBase" id="RU363036"/>
    </source>
</evidence>
<keyword evidence="6 9" id="KW-0030">Aminoacyl-tRNA synthetase</keyword>
<evidence type="ECO:0000256" key="4">
    <source>
        <dbReference type="ARBA" id="ARBA00022840"/>
    </source>
</evidence>
<dbReference type="PANTHER" id="PTHR11766:SF1">
    <property type="entry name" value="TYROSINE--TRNA LIGASE"/>
    <property type="match status" value="1"/>
</dbReference>
<dbReference type="InterPro" id="IPR014729">
    <property type="entry name" value="Rossmann-like_a/b/a_fold"/>
</dbReference>
<dbReference type="AlphaFoldDB" id="A0A4V2SYI4"/>
<evidence type="ECO:0000256" key="5">
    <source>
        <dbReference type="ARBA" id="ARBA00022917"/>
    </source>
</evidence>
<evidence type="ECO:0000256" key="8">
    <source>
        <dbReference type="NCBIfam" id="TIGR00234"/>
    </source>
</evidence>
<evidence type="ECO:0000256" key="7">
    <source>
        <dbReference type="ARBA" id="ARBA00048248"/>
    </source>
</evidence>
<evidence type="ECO:0000256" key="6">
    <source>
        <dbReference type="ARBA" id="ARBA00023146"/>
    </source>
</evidence>
<dbReference type="InterPro" id="IPR024088">
    <property type="entry name" value="Tyr-tRNA-ligase_bac-type"/>
</dbReference>
<sequence length="414" mass="47488">MEKRYDQHFFKRSQESWVGIAPKELVSFVRTKCQEILTQDRLLELLSEGRKLRVKLGIDPTGAEIHLGHIVPLLLLNQFARAGHHIDFIIGDFTARIGDPSGRETSRKPLSTEDITENTKTYTDQVSTYIDVDKMQVHYNSTWLSSTTLPDIFAIFQQMNLAEATQRNDFRKRLENHQGVSLAEVCYGVLMALDSVNLKSDIELGGIDQLLNFQQCRKVMEIYGMKEEVILTTPILEGTAGDGRKMSKSFENYIAVRSTVEDKFGKIMSIPDHLIMEYFLSFADVHEKEIEELQTFISSHPLEAKKQLGTYLVALETKHLDGGLKEREHFERKYSKREVTVNDCIQLPTFKGTTYFEVLFDSKSFSSKSELRRMFQQQGVRAIGEKEQILSIDDSVIESGMVRVGKHKYFHITI</sequence>
<keyword evidence="5 9" id="KW-0648">Protein biosynthesis</keyword>
<accession>A0A4V2SYI4</accession>
<organism evidence="10 11">
    <name type="scientific">Baia soyae</name>
    <dbReference type="NCBI Taxonomy" id="1544746"/>
    <lineage>
        <taxon>Bacteria</taxon>
        <taxon>Bacillati</taxon>
        <taxon>Bacillota</taxon>
        <taxon>Bacilli</taxon>
        <taxon>Bacillales</taxon>
        <taxon>Thermoactinomycetaceae</taxon>
        <taxon>Baia</taxon>
    </lineage>
</organism>
<keyword evidence="2 9" id="KW-0436">Ligase</keyword>
<dbReference type="Gene3D" id="3.10.290.10">
    <property type="entry name" value="RNA-binding S4 domain"/>
    <property type="match status" value="1"/>
</dbReference>
<keyword evidence="11" id="KW-1185">Reference proteome</keyword>
<dbReference type="PANTHER" id="PTHR11766">
    <property type="entry name" value="TYROSYL-TRNA SYNTHETASE"/>
    <property type="match status" value="1"/>
</dbReference>
<evidence type="ECO:0000313" key="10">
    <source>
        <dbReference type="EMBL" id="TCP70591.1"/>
    </source>
</evidence>
<dbReference type="Gene3D" id="3.40.50.620">
    <property type="entry name" value="HUPs"/>
    <property type="match status" value="1"/>
</dbReference>
<evidence type="ECO:0000256" key="1">
    <source>
        <dbReference type="ARBA" id="ARBA00013160"/>
    </source>
</evidence>
<keyword evidence="3 9" id="KW-0547">Nucleotide-binding</keyword>
<dbReference type="GO" id="GO:0006437">
    <property type="term" value="P:tyrosyl-tRNA aminoacylation"/>
    <property type="evidence" value="ECO:0007669"/>
    <property type="project" value="UniProtKB-UniRule"/>
</dbReference>
<dbReference type="Proteomes" id="UP000294746">
    <property type="component" value="Unassembled WGS sequence"/>
</dbReference>
<dbReference type="PROSITE" id="PS00178">
    <property type="entry name" value="AA_TRNA_LIGASE_I"/>
    <property type="match status" value="1"/>
</dbReference>
<dbReference type="PRINTS" id="PR01040">
    <property type="entry name" value="TRNASYNTHTYR"/>
</dbReference>
<dbReference type="SUPFAM" id="SSF52374">
    <property type="entry name" value="Nucleotidylyl transferase"/>
    <property type="match status" value="1"/>
</dbReference>
<comment type="catalytic activity">
    <reaction evidence="7">
        <text>tRNA(Tyr) + L-tyrosine + ATP = L-tyrosyl-tRNA(Tyr) + AMP + diphosphate + H(+)</text>
        <dbReference type="Rhea" id="RHEA:10220"/>
        <dbReference type="Rhea" id="RHEA-COMP:9706"/>
        <dbReference type="Rhea" id="RHEA-COMP:9707"/>
        <dbReference type="ChEBI" id="CHEBI:15378"/>
        <dbReference type="ChEBI" id="CHEBI:30616"/>
        <dbReference type="ChEBI" id="CHEBI:33019"/>
        <dbReference type="ChEBI" id="CHEBI:58315"/>
        <dbReference type="ChEBI" id="CHEBI:78442"/>
        <dbReference type="ChEBI" id="CHEBI:78536"/>
        <dbReference type="ChEBI" id="CHEBI:456215"/>
        <dbReference type="EC" id="6.1.1.1"/>
    </reaction>
</comment>
<dbReference type="GO" id="GO:0003723">
    <property type="term" value="F:RNA binding"/>
    <property type="evidence" value="ECO:0007669"/>
    <property type="project" value="InterPro"/>
</dbReference>
<evidence type="ECO:0000256" key="3">
    <source>
        <dbReference type="ARBA" id="ARBA00022741"/>
    </source>
</evidence>
<dbReference type="GO" id="GO:0005829">
    <property type="term" value="C:cytosol"/>
    <property type="evidence" value="ECO:0007669"/>
    <property type="project" value="TreeGrafter"/>
</dbReference>
<dbReference type="Pfam" id="PF00579">
    <property type="entry name" value="tRNA-synt_1b"/>
    <property type="match status" value="1"/>
</dbReference>
<proteinExistence type="inferred from homology"/>
<comment type="caution">
    <text evidence="10">The sequence shown here is derived from an EMBL/GenBank/DDBJ whole genome shotgun (WGS) entry which is preliminary data.</text>
</comment>
<dbReference type="InterPro" id="IPR002305">
    <property type="entry name" value="aa-tRNA-synth_Ic"/>
</dbReference>
<dbReference type="InterPro" id="IPR001412">
    <property type="entry name" value="aa-tRNA-synth_I_CS"/>
</dbReference>
<dbReference type="GO" id="GO:0004831">
    <property type="term" value="F:tyrosine-tRNA ligase activity"/>
    <property type="evidence" value="ECO:0007669"/>
    <property type="project" value="UniProtKB-UniRule"/>
</dbReference>
<dbReference type="InterPro" id="IPR036986">
    <property type="entry name" value="S4_RNA-bd_sf"/>
</dbReference>
<evidence type="ECO:0000313" key="11">
    <source>
        <dbReference type="Proteomes" id="UP000294746"/>
    </source>
</evidence>
<protein>
    <recommendedName>
        <fullName evidence="1 8">Tyrosine--tRNA ligase</fullName>
        <ecNumber evidence="1 8">6.1.1.1</ecNumber>
    </recommendedName>
</protein>
<dbReference type="GO" id="GO:0005524">
    <property type="term" value="F:ATP binding"/>
    <property type="evidence" value="ECO:0007669"/>
    <property type="project" value="UniProtKB-KW"/>
</dbReference>
<evidence type="ECO:0000256" key="2">
    <source>
        <dbReference type="ARBA" id="ARBA00022598"/>
    </source>
</evidence>
<dbReference type="InterPro" id="IPR002307">
    <property type="entry name" value="Tyr-tRNA-ligase"/>
</dbReference>
<name>A0A4V2SYI4_9BACL</name>